<evidence type="ECO:0000313" key="4">
    <source>
        <dbReference type="Proteomes" id="UP000694523"/>
    </source>
</evidence>
<dbReference type="InterPro" id="IPR050621">
    <property type="entry name" value="Tudor_domain_containing"/>
</dbReference>
<reference evidence="3" key="1">
    <citation type="submission" date="2025-08" db="UniProtKB">
        <authorList>
            <consortium name="Ensembl"/>
        </authorList>
    </citation>
    <scope>IDENTIFICATION</scope>
</reference>
<feature type="domain" description="Tudor" evidence="2">
    <location>
        <begin position="772"/>
        <end position="830"/>
    </location>
</feature>
<evidence type="ECO:0000259" key="2">
    <source>
        <dbReference type="PROSITE" id="PS50304"/>
    </source>
</evidence>
<protein>
    <submittedName>
        <fullName evidence="3">Si:dkeyp-93d12.1</fullName>
    </submittedName>
</protein>
<organism evidence="3 4">
    <name type="scientific">Neogobius melanostomus</name>
    <name type="common">round goby</name>
    <dbReference type="NCBI Taxonomy" id="47308"/>
    <lineage>
        <taxon>Eukaryota</taxon>
        <taxon>Metazoa</taxon>
        <taxon>Chordata</taxon>
        <taxon>Craniata</taxon>
        <taxon>Vertebrata</taxon>
        <taxon>Euteleostomi</taxon>
        <taxon>Actinopterygii</taxon>
        <taxon>Neopterygii</taxon>
        <taxon>Teleostei</taxon>
        <taxon>Neoteleostei</taxon>
        <taxon>Acanthomorphata</taxon>
        <taxon>Gobiaria</taxon>
        <taxon>Gobiiformes</taxon>
        <taxon>Gobioidei</taxon>
        <taxon>Gobiidae</taxon>
        <taxon>Benthophilinae</taxon>
        <taxon>Neogobiini</taxon>
        <taxon>Neogobius</taxon>
    </lineage>
</organism>
<evidence type="ECO:0000256" key="1">
    <source>
        <dbReference type="SAM" id="MobiDB-lite"/>
    </source>
</evidence>
<dbReference type="PROSITE" id="PS50304">
    <property type="entry name" value="TUDOR"/>
    <property type="match status" value="3"/>
</dbReference>
<dbReference type="Proteomes" id="UP000694523">
    <property type="component" value="Unplaced"/>
</dbReference>
<accession>A0A8C6UHC2</accession>
<feature type="domain" description="Tudor" evidence="2">
    <location>
        <begin position="98"/>
        <end position="156"/>
    </location>
</feature>
<dbReference type="InterPro" id="IPR002999">
    <property type="entry name" value="Tudor"/>
</dbReference>
<proteinExistence type="predicted"/>
<dbReference type="PANTHER" id="PTHR22948:SF7">
    <property type="entry name" value="TUDOR DOMAIN-CONTAINING PROTEIN 15"/>
    <property type="match status" value="1"/>
</dbReference>
<dbReference type="InterPro" id="IPR035437">
    <property type="entry name" value="SNase_OB-fold_sf"/>
</dbReference>
<feature type="compositionally biased region" description="Polar residues" evidence="1">
    <location>
        <begin position="971"/>
        <end position="980"/>
    </location>
</feature>
<sequence>MPLYLAPSIFPTILTIFPVPGEEKQPHSMMLPTPYLTLGMVTPPGPRALWPVDLKLTHLDWNPEATLIHFQGQYLTICELDYNILQGEIQNVPKAQARVDIGEFCLVEDVTSARWYRGRVQNQKKDLYDVFLIDHGNVLSVDEAHISSCTNDLFILPPKIVCGFLSSVLLLPDCCHSVVEQYFSNLIGRHVTGYIQALLPHKVLLLEAPDINNDLVRHGFGKHVDTDTFLLLVEMLTEAPLKQNIEPAPDLLIEKQRGQEFNLKPTSLKGYEEILSFCRPKLKCGSHATVHVTHVQNPNHFWIRTEKRNEEFEEMMKKLSEHFSNVKLEEDIIESPEPGMLCCAVYEEDMHYYRGVVVDLLEHGAEVLFIDFGNIGKVPHNLIKKIPEEFADKSAFALCCSLVNVVPNDEFWTISASDSYRRLLSNKELQVHVMAKRKTKFDVDLYLVEGGSVTSQSLSDLLIATNQAQYGKNISQNNQPLQNTEKCENWAEETNVPKVQTEKSKEPVCLKALNIKPGSEFAVFCPLIHTPSDFWCQRLDNVPALEALLVKLQDHYSTKSVPLDPEALSCAVKAPNTSQWCRGIITERRNGQANVSLADFGSSIQVSEESLQGLLPEFCVLEGQAFRCSLYNVIEPPALGWTSEASEFLKTFVEDSGSSLKCKVISQLNVRNRWLCNVVHLNNTESDQSVSNLLLERSLARVVTTTLSPTVFPESFVFSSYDLNVGSEEPVHVTHVSSHFEVLCQLDKNSSILEEIDAKICEISKVEQADSEAVVDKLCLAKYLDGKWYRGIAYPAQSPSHLCVTFVDYGNTMIAEKKHVIFIPRDSTDLLYTPMQALKFTLAWVPQDLVFADVKEWLDAAVLNKLVRAVIEAKGEDGSFKVELFDGEVSINEKLKELIHSLTPKPKMSVTFKTKGKKARQIDNGRYKCKAKSSPTSNPQNKTNKNKANTNSQMNRAGAVKSPQMKKKQNRVTSAVDTNG</sequence>
<dbReference type="Pfam" id="PF00567">
    <property type="entry name" value="TUDOR"/>
    <property type="match status" value="4"/>
</dbReference>
<dbReference type="Ensembl" id="ENSNMLT00000040850.1">
    <property type="protein sequence ID" value="ENSNMLP00000036671.1"/>
    <property type="gene ID" value="ENSNMLG00000022739.1"/>
</dbReference>
<keyword evidence="4" id="KW-1185">Reference proteome</keyword>
<dbReference type="PANTHER" id="PTHR22948">
    <property type="entry name" value="TUDOR DOMAIN CONTAINING PROTEIN"/>
    <property type="match status" value="1"/>
</dbReference>
<dbReference type="AlphaFoldDB" id="A0A8C6UHC2"/>
<reference evidence="3" key="2">
    <citation type="submission" date="2025-09" db="UniProtKB">
        <authorList>
            <consortium name="Ensembl"/>
        </authorList>
    </citation>
    <scope>IDENTIFICATION</scope>
</reference>
<feature type="region of interest" description="Disordered" evidence="1">
    <location>
        <begin position="911"/>
        <end position="980"/>
    </location>
</feature>
<dbReference type="SMART" id="SM00333">
    <property type="entry name" value="TUDOR"/>
    <property type="match status" value="4"/>
</dbReference>
<name>A0A8C6UHC2_9GOBI</name>
<dbReference type="Gene3D" id="2.30.30.140">
    <property type="match status" value="4"/>
</dbReference>
<feature type="compositionally biased region" description="Low complexity" evidence="1">
    <location>
        <begin position="941"/>
        <end position="951"/>
    </location>
</feature>
<dbReference type="SUPFAM" id="SSF63748">
    <property type="entry name" value="Tudor/PWWP/MBT"/>
    <property type="match status" value="4"/>
</dbReference>
<dbReference type="Gene3D" id="2.40.50.90">
    <property type="match status" value="3"/>
</dbReference>
<feature type="domain" description="Tudor" evidence="2">
    <location>
        <begin position="335"/>
        <end position="393"/>
    </location>
</feature>
<evidence type="ECO:0000313" key="3">
    <source>
        <dbReference type="Ensembl" id="ENSNMLP00000036671.1"/>
    </source>
</evidence>